<keyword evidence="2" id="KW-1185">Reference proteome</keyword>
<proteinExistence type="predicted"/>
<evidence type="ECO:0000313" key="2">
    <source>
        <dbReference type="Proteomes" id="UP000321638"/>
    </source>
</evidence>
<evidence type="ECO:0000313" key="1">
    <source>
        <dbReference type="EMBL" id="TXL71506.1"/>
    </source>
</evidence>
<name>A0A5C8PD75_9HYPH</name>
<dbReference type="SUPFAM" id="SSF54593">
    <property type="entry name" value="Glyoxalase/Bleomycin resistance protein/Dihydroxybiphenyl dioxygenase"/>
    <property type="match status" value="1"/>
</dbReference>
<organism evidence="1 2">
    <name type="scientific">Vineibacter terrae</name>
    <dbReference type="NCBI Taxonomy" id="2586908"/>
    <lineage>
        <taxon>Bacteria</taxon>
        <taxon>Pseudomonadati</taxon>
        <taxon>Pseudomonadota</taxon>
        <taxon>Alphaproteobacteria</taxon>
        <taxon>Hyphomicrobiales</taxon>
        <taxon>Vineibacter</taxon>
    </lineage>
</organism>
<dbReference type="Gene3D" id="3.10.180.10">
    <property type="entry name" value="2,3-Dihydroxybiphenyl 1,2-Dioxygenase, domain 1"/>
    <property type="match status" value="1"/>
</dbReference>
<dbReference type="InterPro" id="IPR029068">
    <property type="entry name" value="Glyas_Bleomycin-R_OHBP_Dase"/>
</dbReference>
<dbReference type="EMBL" id="VDUZ01000042">
    <property type="protein sequence ID" value="TXL71506.1"/>
    <property type="molecule type" value="Genomic_DNA"/>
</dbReference>
<comment type="caution">
    <text evidence="1">The sequence shown here is derived from an EMBL/GenBank/DDBJ whole genome shotgun (WGS) entry which is preliminary data.</text>
</comment>
<gene>
    <name evidence="1" type="ORF">FHP25_29435</name>
</gene>
<protein>
    <recommendedName>
        <fullName evidence="3">VOC domain-containing protein</fullName>
    </recommendedName>
</protein>
<dbReference type="Proteomes" id="UP000321638">
    <property type="component" value="Unassembled WGS sequence"/>
</dbReference>
<dbReference type="AlphaFoldDB" id="A0A5C8PD75"/>
<sequence length="69" mass="7485">MFRAGVARFCGIAEFARHLPTVGAEVINGPKDVPTGQNMLVRHPDGTLVEYVEHRHKHPAGRLAEPGGD</sequence>
<evidence type="ECO:0008006" key="3">
    <source>
        <dbReference type="Google" id="ProtNLM"/>
    </source>
</evidence>
<accession>A0A5C8PD75</accession>
<dbReference type="RefSeq" id="WP_178133878.1">
    <property type="nucleotide sequence ID" value="NZ_VDUZ01000042.1"/>
</dbReference>
<reference evidence="1 2" key="1">
    <citation type="submission" date="2019-06" db="EMBL/GenBank/DDBJ databases">
        <title>New taxonomy in bacterial strain CC-CFT640, isolated from vineyard.</title>
        <authorList>
            <person name="Lin S.-Y."/>
            <person name="Tsai C.-F."/>
            <person name="Young C.-C."/>
        </authorList>
    </citation>
    <scope>NUCLEOTIDE SEQUENCE [LARGE SCALE GENOMIC DNA]</scope>
    <source>
        <strain evidence="1 2">CC-CFT640</strain>
    </source>
</reference>